<feature type="transmembrane region" description="Helical" evidence="1">
    <location>
        <begin position="120"/>
        <end position="138"/>
    </location>
</feature>
<keyword evidence="1" id="KW-1133">Transmembrane helix</keyword>
<feature type="transmembrane region" description="Helical" evidence="1">
    <location>
        <begin position="98"/>
        <end position="114"/>
    </location>
</feature>
<reference evidence="2 3" key="1">
    <citation type="submission" date="2019-07" db="EMBL/GenBank/DDBJ databases">
        <title>Draft Genome Sequences of Bacteroides pyogenes Strains Isolated from the Uterus Holstein Dairy Cows with Metritis.</title>
        <authorList>
            <person name="Cunha F."/>
            <person name="Galvao K.N."/>
            <person name="Jeon S.J."/>
            <person name="Jeong K.C."/>
        </authorList>
    </citation>
    <scope>NUCLEOTIDE SEQUENCE [LARGE SCALE GENOMIC DNA]</scope>
    <source>
        <strain evidence="2 3">KG-31</strain>
    </source>
</reference>
<proteinExistence type="predicted"/>
<evidence type="ECO:0000313" key="2">
    <source>
        <dbReference type="EMBL" id="TYK34297.1"/>
    </source>
</evidence>
<name>A0A5D3FRC3_9BACE</name>
<gene>
    <name evidence="2" type="ORF">FNJ60_04705</name>
</gene>
<accession>A0A5D3FRC3</accession>
<sequence length="195" mass="22312">MEDKKISEKESLELIARMIRETQENTARHAAYPLLIWGYATVVISLAVWSLWLYTGMWQVNFLWFALPLTALPLTIFFERKHGKKGTRNYIDRITTQMWALFGIVSFCLSSLAFVVRIDILFLMPLLMSMGVTLTGLIAKYKVHIIGGAIGLLLSFISLFIHGYDKLLMFAAIFVVMMIIPGHIMNNDMKRCSKN</sequence>
<dbReference type="Proteomes" id="UP000324383">
    <property type="component" value="Unassembled WGS sequence"/>
</dbReference>
<dbReference type="EMBL" id="VKLW01000008">
    <property type="protein sequence ID" value="TYK34297.1"/>
    <property type="molecule type" value="Genomic_DNA"/>
</dbReference>
<feature type="transmembrane region" description="Helical" evidence="1">
    <location>
        <begin position="58"/>
        <end position="78"/>
    </location>
</feature>
<feature type="transmembrane region" description="Helical" evidence="1">
    <location>
        <begin position="145"/>
        <end position="161"/>
    </location>
</feature>
<organism evidence="2 3">
    <name type="scientific">Bacteroides pyogenes</name>
    <dbReference type="NCBI Taxonomy" id="310300"/>
    <lineage>
        <taxon>Bacteria</taxon>
        <taxon>Pseudomonadati</taxon>
        <taxon>Bacteroidota</taxon>
        <taxon>Bacteroidia</taxon>
        <taxon>Bacteroidales</taxon>
        <taxon>Bacteroidaceae</taxon>
        <taxon>Bacteroides</taxon>
    </lineage>
</organism>
<dbReference type="RefSeq" id="WP_148730310.1">
    <property type="nucleotide sequence ID" value="NZ_DAIMPP010000075.1"/>
</dbReference>
<dbReference type="AlphaFoldDB" id="A0A5D3FRC3"/>
<keyword evidence="3" id="KW-1185">Reference proteome</keyword>
<protein>
    <submittedName>
        <fullName evidence="2">Uncharacterized protein</fullName>
    </submittedName>
</protein>
<comment type="caution">
    <text evidence="2">The sequence shown here is derived from an EMBL/GenBank/DDBJ whole genome shotgun (WGS) entry which is preliminary data.</text>
</comment>
<feature type="transmembrane region" description="Helical" evidence="1">
    <location>
        <begin position="167"/>
        <end position="185"/>
    </location>
</feature>
<evidence type="ECO:0000256" key="1">
    <source>
        <dbReference type="SAM" id="Phobius"/>
    </source>
</evidence>
<evidence type="ECO:0000313" key="3">
    <source>
        <dbReference type="Proteomes" id="UP000324383"/>
    </source>
</evidence>
<keyword evidence="1" id="KW-0472">Membrane</keyword>
<feature type="transmembrane region" description="Helical" evidence="1">
    <location>
        <begin position="30"/>
        <end position="52"/>
    </location>
</feature>
<keyword evidence="1" id="KW-0812">Transmembrane</keyword>